<dbReference type="Pfam" id="PF13456">
    <property type="entry name" value="RVT_3"/>
    <property type="match status" value="1"/>
</dbReference>
<proteinExistence type="predicted"/>
<dbReference type="PANTHER" id="PTHR47074:SF48">
    <property type="entry name" value="POLYNUCLEOTIDYL TRANSFERASE, RIBONUCLEASE H-LIKE SUPERFAMILY PROTEIN"/>
    <property type="match status" value="1"/>
</dbReference>
<evidence type="ECO:0000313" key="4">
    <source>
        <dbReference type="Proteomes" id="UP001459277"/>
    </source>
</evidence>
<dbReference type="GO" id="GO:0004523">
    <property type="term" value="F:RNA-DNA hybrid ribonuclease activity"/>
    <property type="evidence" value="ECO:0007669"/>
    <property type="project" value="InterPro"/>
</dbReference>
<protein>
    <recommendedName>
        <fullName evidence="5">Reverse transcriptase zinc-binding domain-containing protein</fullName>
    </recommendedName>
</protein>
<dbReference type="Pfam" id="PF13966">
    <property type="entry name" value="zf-RVT"/>
    <property type="match status" value="1"/>
</dbReference>
<keyword evidence="4" id="KW-1185">Reference proteome</keyword>
<dbReference type="AlphaFoldDB" id="A0AAW2DAE5"/>
<dbReference type="Proteomes" id="UP001459277">
    <property type="component" value="Unassembled WGS sequence"/>
</dbReference>
<dbReference type="PANTHER" id="PTHR47074">
    <property type="entry name" value="BNAC02G40300D PROTEIN"/>
    <property type="match status" value="1"/>
</dbReference>
<evidence type="ECO:0008006" key="5">
    <source>
        <dbReference type="Google" id="ProtNLM"/>
    </source>
</evidence>
<reference evidence="3 4" key="1">
    <citation type="submission" date="2024-01" db="EMBL/GenBank/DDBJ databases">
        <title>A telomere-to-telomere, gap-free genome of sweet tea (Lithocarpus litseifolius).</title>
        <authorList>
            <person name="Zhou J."/>
        </authorList>
    </citation>
    <scope>NUCLEOTIDE SEQUENCE [LARGE SCALE GENOMIC DNA]</scope>
    <source>
        <strain evidence="3">Zhou-2022a</strain>
        <tissue evidence="3">Leaf</tissue>
    </source>
</reference>
<gene>
    <name evidence="3" type="ORF">SO802_008571</name>
</gene>
<accession>A0AAW2DAE5</accession>
<evidence type="ECO:0000313" key="3">
    <source>
        <dbReference type="EMBL" id="KAL0007069.1"/>
    </source>
</evidence>
<dbReference type="InterPro" id="IPR002156">
    <property type="entry name" value="RNaseH_domain"/>
</dbReference>
<dbReference type="GO" id="GO:0003676">
    <property type="term" value="F:nucleic acid binding"/>
    <property type="evidence" value="ECO:0007669"/>
    <property type="project" value="InterPro"/>
</dbReference>
<organism evidence="3 4">
    <name type="scientific">Lithocarpus litseifolius</name>
    <dbReference type="NCBI Taxonomy" id="425828"/>
    <lineage>
        <taxon>Eukaryota</taxon>
        <taxon>Viridiplantae</taxon>
        <taxon>Streptophyta</taxon>
        <taxon>Embryophyta</taxon>
        <taxon>Tracheophyta</taxon>
        <taxon>Spermatophyta</taxon>
        <taxon>Magnoliopsida</taxon>
        <taxon>eudicotyledons</taxon>
        <taxon>Gunneridae</taxon>
        <taxon>Pentapetalae</taxon>
        <taxon>rosids</taxon>
        <taxon>fabids</taxon>
        <taxon>Fagales</taxon>
        <taxon>Fagaceae</taxon>
        <taxon>Lithocarpus</taxon>
    </lineage>
</organism>
<dbReference type="InterPro" id="IPR026960">
    <property type="entry name" value="RVT-Znf"/>
</dbReference>
<evidence type="ECO:0000259" key="1">
    <source>
        <dbReference type="Pfam" id="PF13456"/>
    </source>
</evidence>
<evidence type="ECO:0000259" key="2">
    <source>
        <dbReference type="Pfam" id="PF13966"/>
    </source>
</evidence>
<dbReference type="EMBL" id="JAZDWU010000003">
    <property type="protein sequence ID" value="KAL0007069.1"/>
    <property type="molecule type" value="Genomic_DNA"/>
</dbReference>
<comment type="caution">
    <text evidence="3">The sequence shown here is derived from an EMBL/GenBank/DDBJ whole genome shotgun (WGS) entry which is preliminary data.</text>
</comment>
<feature type="domain" description="RNase H type-1" evidence="1">
    <location>
        <begin position="191"/>
        <end position="250"/>
    </location>
</feature>
<feature type="domain" description="Reverse transcriptase zinc-binding" evidence="2">
    <location>
        <begin position="18"/>
        <end position="87"/>
    </location>
</feature>
<name>A0AAW2DAE5_9ROSI</name>
<dbReference type="InterPro" id="IPR052929">
    <property type="entry name" value="RNase_H-like_EbsB-rel"/>
</dbReference>
<sequence>MELDKDANNASVSDGADMRMFWRKLWKMQIPQKIRHFAWRAARDILPTKANLRLRHVLMDDVCEECGATAETFIHLFWECQRARETWSSFKNFRVLVRTHFRSFMDFLWFVLMEADWSNEDSAMAVSLVWTLWTHRNEVRHGGMRKNGRELFLRCQHYMEEHWAALILPLKHPQSLDSKWSPPQLPFYKANVDGVVFGKQKEAGVGVVIRDHEGNFIAGLSKKFKAPLGATEVEAKAFETGISFAKEVGI</sequence>